<reference evidence="1" key="1">
    <citation type="submission" date="2014-09" db="EMBL/GenBank/DDBJ databases">
        <authorList>
            <person name="Magalhaes I.L.F."/>
            <person name="Oliveira U."/>
            <person name="Santos F.R."/>
            <person name="Vidigal T.H.D.A."/>
            <person name="Brescovit A.D."/>
            <person name="Santos A.J."/>
        </authorList>
    </citation>
    <scope>NUCLEOTIDE SEQUENCE</scope>
    <source>
        <tissue evidence="1">Shoot tissue taken approximately 20 cm above the soil surface</tissue>
    </source>
</reference>
<evidence type="ECO:0000313" key="1">
    <source>
        <dbReference type="EMBL" id="JAE09675.1"/>
    </source>
</evidence>
<proteinExistence type="predicted"/>
<reference evidence="1" key="2">
    <citation type="journal article" date="2015" name="Data Brief">
        <title>Shoot transcriptome of the giant reed, Arundo donax.</title>
        <authorList>
            <person name="Barrero R.A."/>
            <person name="Guerrero F.D."/>
            <person name="Moolhuijzen P."/>
            <person name="Goolsby J.A."/>
            <person name="Tidwell J."/>
            <person name="Bellgard S.E."/>
            <person name="Bellgard M.I."/>
        </authorList>
    </citation>
    <scope>NUCLEOTIDE SEQUENCE</scope>
    <source>
        <tissue evidence="1">Shoot tissue taken approximately 20 cm above the soil surface</tissue>
    </source>
</reference>
<dbReference type="EMBL" id="GBRH01188221">
    <property type="protein sequence ID" value="JAE09675.1"/>
    <property type="molecule type" value="Transcribed_RNA"/>
</dbReference>
<organism evidence="1">
    <name type="scientific">Arundo donax</name>
    <name type="common">Giant reed</name>
    <name type="synonym">Donax arundinaceus</name>
    <dbReference type="NCBI Taxonomy" id="35708"/>
    <lineage>
        <taxon>Eukaryota</taxon>
        <taxon>Viridiplantae</taxon>
        <taxon>Streptophyta</taxon>
        <taxon>Embryophyta</taxon>
        <taxon>Tracheophyta</taxon>
        <taxon>Spermatophyta</taxon>
        <taxon>Magnoliopsida</taxon>
        <taxon>Liliopsida</taxon>
        <taxon>Poales</taxon>
        <taxon>Poaceae</taxon>
        <taxon>PACMAD clade</taxon>
        <taxon>Arundinoideae</taxon>
        <taxon>Arundineae</taxon>
        <taxon>Arundo</taxon>
    </lineage>
</organism>
<name>A0A0A9F9I3_ARUDO</name>
<protein>
    <submittedName>
        <fullName evidence="1">Uncharacterized protein</fullName>
    </submittedName>
</protein>
<sequence>MGITGIFSVAHNLASSVPGSLMPGVPASLINATASPS</sequence>
<accession>A0A0A9F9I3</accession>
<dbReference type="AlphaFoldDB" id="A0A0A9F9I3"/>